<feature type="region of interest" description="Disordered" evidence="1">
    <location>
        <begin position="63"/>
        <end position="146"/>
    </location>
</feature>
<organism evidence="2 3">
    <name type="scientific">Pleurodeles waltl</name>
    <name type="common">Iberian ribbed newt</name>
    <dbReference type="NCBI Taxonomy" id="8319"/>
    <lineage>
        <taxon>Eukaryota</taxon>
        <taxon>Metazoa</taxon>
        <taxon>Chordata</taxon>
        <taxon>Craniata</taxon>
        <taxon>Vertebrata</taxon>
        <taxon>Euteleostomi</taxon>
        <taxon>Amphibia</taxon>
        <taxon>Batrachia</taxon>
        <taxon>Caudata</taxon>
        <taxon>Salamandroidea</taxon>
        <taxon>Salamandridae</taxon>
        <taxon>Pleurodelinae</taxon>
        <taxon>Pleurodeles</taxon>
    </lineage>
</organism>
<dbReference type="AlphaFoldDB" id="A0AAV7MEA5"/>
<accession>A0AAV7MEA5</accession>
<sequence length="239" mass="25481">MVFVCRLESRHRQERQRSRRSGFRRPRRVTMPSNKASAGKRKGRDPELSQLLKLVLAKLDIDDSDSSNAASDNDVNGASSSRPRRSHVAPRAAFSPVKRRTKGRAPATQPSPTVVTSHEQSPMPETLVPSSSTASEQHVGGENAITTPGLGVADVLADIRKSLTSLSASSMGPVVPPSPLPMNLAPAALPLVSLTPQVPTQATQAQDLTMQALLAVSRLLATINVPASNPPAYSSLEFE</sequence>
<evidence type="ECO:0000256" key="1">
    <source>
        <dbReference type="SAM" id="MobiDB-lite"/>
    </source>
</evidence>
<evidence type="ECO:0000313" key="3">
    <source>
        <dbReference type="Proteomes" id="UP001066276"/>
    </source>
</evidence>
<feature type="compositionally biased region" description="Basic residues" evidence="1">
    <location>
        <begin position="12"/>
        <end position="28"/>
    </location>
</feature>
<comment type="caution">
    <text evidence="2">The sequence shown here is derived from an EMBL/GenBank/DDBJ whole genome shotgun (WGS) entry which is preliminary data.</text>
</comment>
<keyword evidence="3" id="KW-1185">Reference proteome</keyword>
<reference evidence="2" key="1">
    <citation type="journal article" date="2022" name="bioRxiv">
        <title>Sequencing and chromosome-scale assembly of the giantPleurodeles waltlgenome.</title>
        <authorList>
            <person name="Brown T."/>
            <person name="Elewa A."/>
            <person name="Iarovenko S."/>
            <person name="Subramanian E."/>
            <person name="Araus A.J."/>
            <person name="Petzold A."/>
            <person name="Susuki M."/>
            <person name="Suzuki K.-i.T."/>
            <person name="Hayashi T."/>
            <person name="Toyoda A."/>
            <person name="Oliveira C."/>
            <person name="Osipova E."/>
            <person name="Leigh N.D."/>
            <person name="Simon A."/>
            <person name="Yun M.H."/>
        </authorList>
    </citation>
    <scope>NUCLEOTIDE SEQUENCE</scope>
    <source>
        <strain evidence="2">20211129_DDA</strain>
        <tissue evidence="2">Liver</tissue>
    </source>
</reference>
<feature type="compositionally biased region" description="Low complexity" evidence="1">
    <location>
        <begin position="66"/>
        <end position="81"/>
    </location>
</feature>
<gene>
    <name evidence="2" type="ORF">NDU88_004534</name>
</gene>
<protein>
    <submittedName>
        <fullName evidence="2">Uncharacterized protein</fullName>
    </submittedName>
</protein>
<dbReference type="EMBL" id="JANPWB010000014">
    <property type="protein sequence ID" value="KAJ1099433.1"/>
    <property type="molecule type" value="Genomic_DNA"/>
</dbReference>
<evidence type="ECO:0000313" key="2">
    <source>
        <dbReference type="EMBL" id="KAJ1099433.1"/>
    </source>
</evidence>
<feature type="compositionally biased region" description="Polar residues" evidence="1">
    <location>
        <begin position="108"/>
        <end position="120"/>
    </location>
</feature>
<name>A0AAV7MEA5_PLEWA</name>
<feature type="region of interest" description="Disordered" evidence="1">
    <location>
        <begin position="7"/>
        <end position="47"/>
    </location>
</feature>
<proteinExistence type="predicted"/>
<dbReference type="Proteomes" id="UP001066276">
    <property type="component" value="Chromosome 10"/>
</dbReference>